<dbReference type="AlphaFoldDB" id="A0A9Q0W8Z5"/>
<organism evidence="1 2">
    <name type="scientific">Salix purpurea</name>
    <name type="common">Purple osier willow</name>
    <dbReference type="NCBI Taxonomy" id="77065"/>
    <lineage>
        <taxon>Eukaryota</taxon>
        <taxon>Viridiplantae</taxon>
        <taxon>Streptophyta</taxon>
        <taxon>Embryophyta</taxon>
        <taxon>Tracheophyta</taxon>
        <taxon>Spermatophyta</taxon>
        <taxon>Magnoliopsida</taxon>
        <taxon>eudicotyledons</taxon>
        <taxon>Gunneridae</taxon>
        <taxon>Pentapetalae</taxon>
        <taxon>rosids</taxon>
        <taxon>fabids</taxon>
        <taxon>Malpighiales</taxon>
        <taxon>Salicaceae</taxon>
        <taxon>Saliceae</taxon>
        <taxon>Salix</taxon>
    </lineage>
</organism>
<evidence type="ECO:0000313" key="1">
    <source>
        <dbReference type="EMBL" id="KAJ6762886.1"/>
    </source>
</evidence>
<protein>
    <submittedName>
        <fullName evidence="1">Uncharacterized protein</fullName>
    </submittedName>
</protein>
<comment type="caution">
    <text evidence="1">The sequence shown here is derived from an EMBL/GenBank/DDBJ whole genome shotgun (WGS) entry which is preliminary data.</text>
</comment>
<dbReference type="EMBL" id="JAPFFK010000005">
    <property type="protein sequence ID" value="KAJ6762886.1"/>
    <property type="molecule type" value="Genomic_DNA"/>
</dbReference>
<gene>
    <name evidence="1" type="ORF">OIU79_023601</name>
</gene>
<dbReference type="OrthoDB" id="1732626at2759"/>
<reference evidence="1" key="2">
    <citation type="journal article" date="2023" name="Int. J. Mol. Sci.">
        <title>De Novo Assembly and Annotation of 11 Diverse Shrub Willow (Salix) Genomes Reveals Novel Gene Organization in Sex-Linked Regions.</title>
        <authorList>
            <person name="Hyden B."/>
            <person name="Feng K."/>
            <person name="Yates T.B."/>
            <person name="Jawdy S."/>
            <person name="Cereghino C."/>
            <person name="Smart L.B."/>
            <person name="Muchero W."/>
        </authorList>
    </citation>
    <scope>NUCLEOTIDE SEQUENCE</scope>
    <source>
        <tissue evidence="1">Shoot tip</tissue>
    </source>
</reference>
<reference evidence="1" key="1">
    <citation type="submission" date="2022-11" db="EMBL/GenBank/DDBJ databases">
        <authorList>
            <person name="Hyden B.L."/>
            <person name="Feng K."/>
            <person name="Yates T."/>
            <person name="Jawdy S."/>
            <person name="Smart L.B."/>
            <person name="Muchero W."/>
        </authorList>
    </citation>
    <scope>NUCLEOTIDE SEQUENCE</scope>
    <source>
        <tissue evidence="1">Shoot tip</tissue>
    </source>
</reference>
<name>A0A9Q0W8Z5_SALPP</name>
<evidence type="ECO:0000313" key="2">
    <source>
        <dbReference type="Proteomes" id="UP001151532"/>
    </source>
</evidence>
<keyword evidence="2" id="KW-1185">Reference proteome</keyword>
<dbReference type="Proteomes" id="UP001151532">
    <property type="component" value="Chromosome 13"/>
</dbReference>
<accession>A0A9Q0W8Z5</accession>
<sequence>MNPEFSHGSLMSPGATAAAAIRPAKRQENAGKLIVARAATCAAPSTINYDAGSPTWGDLKPAPLLCAMEDLSFMSLTATSTNASLTDFVKFVCDLNLQEEPGYCFVLILPMELDFAHMEDVVNIWTD</sequence>
<proteinExistence type="predicted"/>